<sequence>MCACQLHFILTQKNAIYQSLSCKLHSKAGKHALCTNIPHLKVI</sequence>
<dbReference type="AlphaFoldDB" id="A0A2P2PH04"/>
<dbReference type="EMBL" id="GGEC01073560">
    <property type="protein sequence ID" value="MBX54044.1"/>
    <property type="molecule type" value="Transcribed_RNA"/>
</dbReference>
<name>A0A2P2PH04_RHIMU</name>
<proteinExistence type="predicted"/>
<reference evidence="1" key="1">
    <citation type="submission" date="2018-02" db="EMBL/GenBank/DDBJ databases">
        <title>Rhizophora mucronata_Transcriptome.</title>
        <authorList>
            <person name="Meera S.P."/>
            <person name="Sreeshan A."/>
            <person name="Augustine A."/>
        </authorList>
    </citation>
    <scope>NUCLEOTIDE SEQUENCE</scope>
    <source>
        <tissue evidence="1">Leaf</tissue>
    </source>
</reference>
<organism evidence="1">
    <name type="scientific">Rhizophora mucronata</name>
    <name type="common">Asiatic mangrove</name>
    <dbReference type="NCBI Taxonomy" id="61149"/>
    <lineage>
        <taxon>Eukaryota</taxon>
        <taxon>Viridiplantae</taxon>
        <taxon>Streptophyta</taxon>
        <taxon>Embryophyta</taxon>
        <taxon>Tracheophyta</taxon>
        <taxon>Spermatophyta</taxon>
        <taxon>Magnoliopsida</taxon>
        <taxon>eudicotyledons</taxon>
        <taxon>Gunneridae</taxon>
        <taxon>Pentapetalae</taxon>
        <taxon>rosids</taxon>
        <taxon>fabids</taxon>
        <taxon>Malpighiales</taxon>
        <taxon>Rhizophoraceae</taxon>
        <taxon>Rhizophora</taxon>
    </lineage>
</organism>
<evidence type="ECO:0000313" key="1">
    <source>
        <dbReference type="EMBL" id="MBX54044.1"/>
    </source>
</evidence>
<accession>A0A2P2PH04</accession>
<protein>
    <submittedName>
        <fullName evidence="1">Uncharacterized protein</fullName>
    </submittedName>
</protein>